<gene>
    <name evidence="1" type="ORF">O6H91_04G124800</name>
</gene>
<proteinExistence type="predicted"/>
<reference evidence="2" key="1">
    <citation type="journal article" date="2024" name="Proc. Natl. Acad. Sci. U.S.A.">
        <title>Extraordinary preservation of gene collinearity over three hundred million years revealed in homosporous lycophytes.</title>
        <authorList>
            <person name="Li C."/>
            <person name="Wickell D."/>
            <person name="Kuo L.Y."/>
            <person name="Chen X."/>
            <person name="Nie B."/>
            <person name="Liao X."/>
            <person name="Peng D."/>
            <person name="Ji J."/>
            <person name="Jenkins J."/>
            <person name="Williams M."/>
            <person name="Shu S."/>
            <person name="Plott C."/>
            <person name="Barry K."/>
            <person name="Rajasekar S."/>
            <person name="Grimwood J."/>
            <person name="Han X."/>
            <person name="Sun S."/>
            <person name="Hou Z."/>
            <person name="He W."/>
            <person name="Dai G."/>
            <person name="Sun C."/>
            <person name="Schmutz J."/>
            <person name="Leebens-Mack J.H."/>
            <person name="Li F.W."/>
            <person name="Wang L."/>
        </authorList>
    </citation>
    <scope>NUCLEOTIDE SEQUENCE [LARGE SCALE GENOMIC DNA]</scope>
    <source>
        <strain evidence="2">cv. PW_Plant_1</strain>
    </source>
</reference>
<name>A0ACC2E1Q7_DIPCM</name>
<organism evidence="1 2">
    <name type="scientific">Diphasiastrum complanatum</name>
    <name type="common">Issler's clubmoss</name>
    <name type="synonym">Lycopodium complanatum</name>
    <dbReference type="NCBI Taxonomy" id="34168"/>
    <lineage>
        <taxon>Eukaryota</taxon>
        <taxon>Viridiplantae</taxon>
        <taxon>Streptophyta</taxon>
        <taxon>Embryophyta</taxon>
        <taxon>Tracheophyta</taxon>
        <taxon>Lycopodiopsida</taxon>
        <taxon>Lycopodiales</taxon>
        <taxon>Lycopodiaceae</taxon>
        <taxon>Lycopodioideae</taxon>
        <taxon>Diphasiastrum</taxon>
    </lineage>
</organism>
<accession>A0ACC2E1Q7</accession>
<keyword evidence="2" id="KW-1185">Reference proteome</keyword>
<comment type="caution">
    <text evidence="1">The sequence shown here is derived from an EMBL/GenBank/DDBJ whole genome shotgun (WGS) entry which is preliminary data.</text>
</comment>
<evidence type="ECO:0000313" key="2">
    <source>
        <dbReference type="Proteomes" id="UP001162992"/>
    </source>
</evidence>
<protein>
    <submittedName>
        <fullName evidence="1">Uncharacterized protein</fullName>
    </submittedName>
</protein>
<dbReference type="Proteomes" id="UP001162992">
    <property type="component" value="Chromosome 4"/>
</dbReference>
<evidence type="ECO:0000313" key="1">
    <source>
        <dbReference type="EMBL" id="KAJ7560333.1"/>
    </source>
</evidence>
<sequence length="115" mass="13330">MSTFITTQEHAREAYVHQHHGDPIEGIEQIRRNVQQNLLDSKIRRVHKFTKLAKETNIKGIKIHIVGCLNETEIAHVEWAREGRVPLQSLRAHVDYCCYPAQTIYGVSGIKIWIF</sequence>
<dbReference type="EMBL" id="CM055095">
    <property type="protein sequence ID" value="KAJ7560333.1"/>
    <property type="molecule type" value="Genomic_DNA"/>
</dbReference>